<dbReference type="Pfam" id="PF00078">
    <property type="entry name" value="RVT_1"/>
    <property type="match status" value="1"/>
</dbReference>
<proteinExistence type="predicted"/>
<dbReference type="Proteomes" id="UP000541558">
    <property type="component" value="Unassembled WGS sequence"/>
</dbReference>
<accession>A0A8H5B9N4</accession>
<evidence type="ECO:0000259" key="1">
    <source>
        <dbReference type="PROSITE" id="PS50878"/>
    </source>
</evidence>
<keyword evidence="3" id="KW-1185">Reference proteome</keyword>
<dbReference type="CDD" id="cd01650">
    <property type="entry name" value="RT_nLTR_like"/>
    <property type="match status" value="1"/>
</dbReference>
<reference evidence="2 3" key="1">
    <citation type="journal article" date="2020" name="ISME J.">
        <title>Uncovering the hidden diversity of litter-decomposition mechanisms in mushroom-forming fungi.</title>
        <authorList>
            <person name="Floudas D."/>
            <person name="Bentzer J."/>
            <person name="Ahren D."/>
            <person name="Johansson T."/>
            <person name="Persson P."/>
            <person name="Tunlid A."/>
        </authorList>
    </citation>
    <scope>NUCLEOTIDE SEQUENCE [LARGE SCALE GENOMIC DNA]</scope>
    <source>
        <strain evidence="2 3">CBS 175.51</strain>
    </source>
</reference>
<evidence type="ECO:0000313" key="3">
    <source>
        <dbReference type="Proteomes" id="UP000541558"/>
    </source>
</evidence>
<dbReference type="AlphaFoldDB" id="A0A8H5B9N4"/>
<dbReference type="InterPro" id="IPR000477">
    <property type="entry name" value="RT_dom"/>
</dbReference>
<protein>
    <recommendedName>
        <fullName evidence="1">Reverse transcriptase domain-containing protein</fullName>
    </recommendedName>
</protein>
<organism evidence="2 3">
    <name type="scientific">Ephemerocybe angulata</name>
    <dbReference type="NCBI Taxonomy" id="980116"/>
    <lineage>
        <taxon>Eukaryota</taxon>
        <taxon>Fungi</taxon>
        <taxon>Dikarya</taxon>
        <taxon>Basidiomycota</taxon>
        <taxon>Agaricomycotina</taxon>
        <taxon>Agaricomycetes</taxon>
        <taxon>Agaricomycetidae</taxon>
        <taxon>Agaricales</taxon>
        <taxon>Agaricineae</taxon>
        <taxon>Psathyrellaceae</taxon>
        <taxon>Ephemerocybe</taxon>
    </lineage>
</organism>
<evidence type="ECO:0000313" key="2">
    <source>
        <dbReference type="EMBL" id="KAF5319113.1"/>
    </source>
</evidence>
<dbReference type="PANTHER" id="PTHR19446">
    <property type="entry name" value="REVERSE TRANSCRIPTASES"/>
    <property type="match status" value="1"/>
</dbReference>
<name>A0A8H5B9N4_9AGAR</name>
<gene>
    <name evidence="2" type="ORF">D9611_014100</name>
</gene>
<dbReference type="PROSITE" id="PS50878">
    <property type="entry name" value="RT_POL"/>
    <property type="match status" value="1"/>
</dbReference>
<sequence>MHSRRRERYYRRPRQVVELDKVVGLLGKRRGEEVDKKGRWEETEEQAAPSLLADRRRKCRARQREIRQEMFGGAVQKKFWRVFDRLTKGSAGVVGDFSADVLAQSFWGKMNPPAVPHRTFDGGRMKLLEQVAAVLGDETEDATPERSFSRRVGVEEIEKGKKVIKGKFDSATGADGISYCDIYEMDNDLLVELVNLCFDTRSAPSIWLRTQIVGLCKKGKPKDDPDSYRTIGLESCLLKFTTLIASRRFVEFGEGRGIIPDSQNGFRAEYRTNNNVFILRAAADKAHAEGRPLYAAFVDLTNAFPSTNHAALWLKLRRHGAGGKIFDWLRWLYGAMTYVARHNGEESEAFAAAMGILIGDTCSPVLWALFMSDLPDFIPKDGDDIVLGGVAVTNVEQADDVLLMSSTPVGLLRKLKAMFRWCQKNFLLFNTVKSVVMVFGRQPTALPVFDLGEGGRLEVVREHTYLGFQIASSGSGMMRLHYDAKKVTAETVSRVIWVFQQLSGAMPVAMLTMLYMALVDPHLVHGCEVVLDENAKARGLLEKVQKQFLRRVLGLGPLSLIAVLFTETGLEPLRYRRLLLAIDYLLYILRSPCVYVKLALREVVDLDQRGYPTWVSSLRSVVRALPGQVEFPPPGGLLLEARIERLQKDVERSMDRVLQGEVDGTDRLGLIHGRMEMDPDGGPARQVVRMRRHYLALYNPGHRKALARVLLGSHNFATARRRYTHGTVWGLCCRFCEEREESVVHVWMICGANDAIVRARRDYILKIGRSATPGEVAYIRSLNSVPSQQLRALLDLRSVTSATAEYAYVVQEVAEKIGLAPLNRGLVADTGEREE</sequence>
<feature type="domain" description="Reverse transcriptase" evidence="1">
    <location>
        <begin position="196"/>
        <end position="470"/>
    </location>
</feature>
<dbReference type="OrthoDB" id="3240817at2759"/>
<dbReference type="EMBL" id="JAACJK010000174">
    <property type="protein sequence ID" value="KAF5319113.1"/>
    <property type="molecule type" value="Genomic_DNA"/>
</dbReference>
<comment type="caution">
    <text evidence="2">The sequence shown here is derived from an EMBL/GenBank/DDBJ whole genome shotgun (WGS) entry which is preliminary data.</text>
</comment>